<proteinExistence type="predicted"/>
<evidence type="ECO:0000313" key="1">
    <source>
        <dbReference type="EMBL" id="GFD18351.1"/>
    </source>
</evidence>
<gene>
    <name evidence="1" type="ORF">Tci_890320</name>
</gene>
<keyword evidence="1" id="KW-0695">RNA-directed DNA polymerase</keyword>
<sequence length="112" mass="12481">YIIVPAGAIMVPTDDVPVHTSSSTDSFYDDEPTTRFPCLSDLGNHDPSPAVQTRSKVKQITTGESAFISYLYDQQRDNHIDFQHCLFACFLSQVKPRSVAQALEDPSWVDAM</sequence>
<organism evidence="1">
    <name type="scientific">Tanacetum cinerariifolium</name>
    <name type="common">Dalmatian daisy</name>
    <name type="synonym">Chrysanthemum cinerariifolium</name>
    <dbReference type="NCBI Taxonomy" id="118510"/>
    <lineage>
        <taxon>Eukaryota</taxon>
        <taxon>Viridiplantae</taxon>
        <taxon>Streptophyta</taxon>
        <taxon>Embryophyta</taxon>
        <taxon>Tracheophyta</taxon>
        <taxon>Spermatophyta</taxon>
        <taxon>Magnoliopsida</taxon>
        <taxon>eudicotyledons</taxon>
        <taxon>Gunneridae</taxon>
        <taxon>Pentapetalae</taxon>
        <taxon>asterids</taxon>
        <taxon>campanulids</taxon>
        <taxon>Asterales</taxon>
        <taxon>Asteraceae</taxon>
        <taxon>Asteroideae</taxon>
        <taxon>Anthemideae</taxon>
        <taxon>Anthemidinae</taxon>
        <taxon>Tanacetum</taxon>
    </lineage>
</organism>
<comment type="caution">
    <text evidence="1">The sequence shown here is derived from an EMBL/GenBank/DDBJ whole genome shotgun (WGS) entry which is preliminary data.</text>
</comment>
<keyword evidence="1" id="KW-0808">Transferase</keyword>
<protein>
    <submittedName>
        <fullName evidence="1">Ribonuclease H-like domain, reverse transcriptase, RNA-dependent DNA polymerase</fullName>
    </submittedName>
</protein>
<dbReference type="AlphaFoldDB" id="A0A699U8N9"/>
<feature type="non-terminal residue" evidence="1">
    <location>
        <position position="1"/>
    </location>
</feature>
<dbReference type="EMBL" id="BKCJ011306980">
    <property type="protein sequence ID" value="GFD18351.1"/>
    <property type="molecule type" value="Genomic_DNA"/>
</dbReference>
<keyword evidence="1" id="KW-0548">Nucleotidyltransferase</keyword>
<dbReference type="GO" id="GO:0003964">
    <property type="term" value="F:RNA-directed DNA polymerase activity"/>
    <property type="evidence" value="ECO:0007669"/>
    <property type="project" value="UniProtKB-KW"/>
</dbReference>
<reference evidence="1" key="1">
    <citation type="journal article" date="2019" name="Sci. Rep.">
        <title>Draft genome of Tanacetum cinerariifolium, the natural source of mosquito coil.</title>
        <authorList>
            <person name="Yamashiro T."/>
            <person name="Shiraishi A."/>
            <person name="Satake H."/>
            <person name="Nakayama K."/>
        </authorList>
    </citation>
    <scope>NUCLEOTIDE SEQUENCE</scope>
</reference>
<accession>A0A699U8N9</accession>
<name>A0A699U8N9_TANCI</name>